<evidence type="ECO:0000313" key="2">
    <source>
        <dbReference type="EMBL" id="CAB5041296.1"/>
    </source>
</evidence>
<organism evidence="2">
    <name type="scientific">freshwater metagenome</name>
    <dbReference type="NCBI Taxonomy" id="449393"/>
    <lineage>
        <taxon>unclassified sequences</taxon>
        <taxon>metagenomes</taxon>
        <taxon>ecological metagenomes</taxon>
    </lineage>
</organism>
<dbReference type="InterPro" id="IPR029044">
    <property type="entry name" value="Nucleotide-diphossugar_trans"/>
</dbReference>
<gene>
    <name evidence="2" type="ORF">UFOPK4237_01290</name>
</gene>
<dbReference type="SUPFAM" id="SSF53448">
    <property type="entry name" value="Nucleotide-diphospho-sugar transferases"/>
    <property type="match status" value="1"/>
</dbReference>
<feature type="domain" description="Glycosyltransferase 2-like" evidence="1">
    <location>
        <begin position="6"/>
        <end position="167"/>
    </location>
</feature>
<proteinExistence type="predicted"/>
<protein>
    <submittedName>
        <fullName evidence="2">Unannotated protein</fullName>
    </submittedName>
</protein>
<reference evidence="2" key="1">
    <citation type="submission" date="2020-05" db="EMBL/GenBank/DDBJ databases">
        <authorList>
            <person name="Chiriac C."/>
            <person name="Salcher M."/>
            <person name="Ghai R."/>
            <person name="Kavagutti S V."/>
        </authorList>
    </citation>
    <scope>NUCLEOTIDE SEQUENCE</scope>
</reference>
<dbReference type="InterPro" id="IPR050256">
    <property type="entry name" value="Glycosyltransferase_2"/>
</dbReference>
<dbReference type="Pfam" id="PF00535">
    <property type="entry name" value="Glycos_transf_2"/>
    <property type="match status" value="1"/>
</dbReference>
<sequence length="252" mass="28260">MTKVAIVFPAYNAEKTLSTTVYEIPANFGLHRILVDDASSDRTVALAKALGLTVHEHLHNRGYGGNQKTCYSAALATDADVVVMLHPDNQYDARVAPIMVELIRLGICDVVLGNRIRTRAEAIQGGMPLWKYVINRISTFGENLFLGQSLGDFHSGFRAYSRQVLETIPFEENSDDFAFDQEFLIQAVHFGFKIGDVPVPVRYMKEASSISFRRSVRYGWGGISAFVAMKAHKWNLRKDPRFSDKLEDLTLV</sequence>
<dbReference type="CDD" id="cd04179">
    <property type="entry name" value="DPM_DPG-synthase_like"/>
    <property type="match status" value="1"/>
</dbReference>
<dbReference type="PANTHER" id="PTHR48090:SF7">
    <property type="entry name" value="RFBJ PROTEIN"/>
    <property type="match status" value="1"/>
</dbReference>
<accession>A0A6J7SJX4</accession>
<dbReference type="EMBL" id="CAFBPZ010000101">
    <property type="protein sequence ID" value="CAB5041296.1"/>
    <property type="molecule type" value="Genomic_DNA"/>
</dbReference>
<dbReference type="PANTHER" id="PTHR48090">
    <property type="entry name" value="UNDECAPRENYL-PHOSPHATE 4-DEOXY-4-FORMAMIDO-L-ARABINOSE TRANSFERASE-RELATED"/>
    <property type="match status" value="1"/>
</dbReference>
<dbReference type="Gene3D" id="3.90.550.10">
    <property type="entry name" value="Spore Coat Polysaccharide Biosynthesis Protein SpsA, Chain A"/>
    <property type="match status" value="1"/>
</dbReference>
<name>A0A6J7SJX4_9ZZZZ</name>
<evidence type="ECO:0000259" key="1">
    <source>
        <dbReference type="Pfam" id="PF00535"/>
    </source>
</evidence>
<dbReference type="AlphaFoldDB" id="A0A6J7SJX4"/>
<dbReference type="InterPro" id="IPR001173">
    <property type="entry name" value="Glyco_trans_2-like"/>
</dbReference>